<proteinExistence type="predicted"/>
<keyword evidence="5" id="KW-1185">Reference proteome</keyword>
<accession>A0A168EKK6</accession>
<evidence type="ECO:0000313" key="4">
    <source>
        <dbReference type="EMBL" id="KZZ98897.1"/>
    </source>
</evidence>
<dbReference type="GO" id="GO:0008270">
    <property type="term" value="F:zinc ion binding"/>
    <property type="evidence" value="ECO:0007669"/>
    <property type="project" value="InterPro"/>
</dbReference>
<organism evidence="4 5">
    <name type="scientific">Moelleriella libera RCEF 2490</name>
    <dbReference type="NCBI Taxonomy" id="1081109"/>
    <lineage>
        <taxon>Eukaryota</taxon>
        <taxon>Fungi</taxon>
        <taxon>Dikarya</taxon>
        <taxon>Ascomycota</taxon>
        <taxon>Pezizomycotina</taxon>
        <taxon>Sordariomycetes</taxon>
        <taxon>Hypocreomycetidae</taxon>
        <taxon>Hypocreales</taxon>
        <taxon>Clavicipitaceae</taxon>
        <taxon>Moelleriella</taxon>
    </lineage>
</organism>
<protein>
    <submittedName>
        <fullName evidence="4">Transcription factor</fullName>
    </submittedName>
</protein>
<evidence type="ECO:0000256" key="2">
    <source>
        <dbReference type="SAM" id="MobiDB-lite"/>
    </source>
</evidence>
<dbReference type="GO" id="GO:0006351">
    <property type="term" value="P:DNA-templated transcription"/>
    <property type="evidence" value="ECO:0007669"/>
    <property type="project" value="InterPro"/>
</dbReference>
<comment type="caution">
    <text evidence="4">The sequence shown here is derived from an EMBL/GenBank/DDBJ whole genome shotgun (WGS) entry which is preliminary data.</text>
</comment>
<dbReference type="GO" id="GO:0003677">
    <property type="term" value="F:DNA binding"/>
    <property type="evidence" value="ECO:0007669"/>
    <property type="project" value="InterPro"/>
</dbReference>
<feature type="region of interest" description="Disordered" evidence="2">
    <location>
        <begin position="35"/>
        <end position="56"/>
    </location>
</feature>
<dbReference type="PANTHER" id="PTHR46910">
    <property type="entry name" value="TRANSCRIPTION FACTOR PDR1"/>
    <property type="match status" value="1"/>
</dbReference>
<dbReference type="GO" id="GO:0003700">
    <property type="term" value="F:DNA-binding transcription factor activity"/>
    <property type="evidence" value="ECO:0007669"/>
    <property type="project" value="InterPro"/>
</dbReference>
<dbReference type="STRING" id="1081109.A0A168EKK6"/>
<dbReference type="InterPro" id="IPR050987">
    <property type="entry name" value="AtrR-like"/>
</dbReference>
<feature type="domain" description="Xylanolytic transcriptional activator regulatory" evidence="3">
    <location>
        <begin position="143"/>
        <end position="372"/>
    </location>
</feature>
<dbReference type="CDD" id="cd12148">
    <property type="entry name" value="fungal_TF_MHR"/>
    <property type="match status" value="1"/>
</dbReference>
<feature type="compositionally biased region" description="Low complexity" evidence="2">
    <location>
        <begin position="37"/>
        <end position="56"/>
    </location>
</feature>
<dbReference type="InterPro" id="IPR007219">
    <property type="entry name" value="XnlR_reg_dom"/>
</dbReference>
<reference evidence="4 5" key="1">
    <citation type="journal article" date="2016" name="Genome Biol. Evol.">
        <title>Divergent and convergent evolution of fungal pathogenicity.</title>
        <authorList>
            <person name="Shang Y."/>
            <person name="Xiao G."/>
            <person name="Zheng P."/>
            <person name="Cen K."/>
            <person name="Zhan S."/>
            <person name="Wang C."/>
        </authorList>
    </citation>
    <scope>NUCLEOTIDE SEQUENCE [LARGE SCALE GENOMIC DNA]</scope>
    <source>
        <strain evidence="4 5">RCEF 2490</strain>
    </source>
</reference>
<evidence type="ECO:0000256" key="1">
    <source>
        <dbReference type="ARBA" id="ARBA00023242"/>
    </source>
</evidence>
<dbReference type="EMBL" id="AZGY01000004">
    <property type="protein sequence ID" value="KZZ98897.1"/>
    <property type="molecule type" value="Genomic_DNA"/>
</dbReference>
<dbReference type="Proteomes" id="UP000078544">
    <property type="component" value="Unassembled WGS sequence"/>
</dbReference>
<dbReference type="OrthoDB" id="103819at2759"/>
<dbReference type="Pfam" id="PF04082">
    <property type="entry name" value="Fungal_trans"/>
    <property type="match status" value="1"/>
</dbReference>
<keyword evidence="1" id="KW-0539">Nucleus</keyword>
<dbReference type="PANTHER" id="PTHR46910:SF1">
    <property type="entry name" value="MISCELLANEOUS ZN(II)2CYS6 TRANSCRIPTION FACTOR (EUROFUNG)-RELATED"/>
    <property type="match status" value="1"/>
</dbReference>
<name>A0A168EKK6_9HYPO</name>
<dbReference type="AlphaFoldDB" id="A0A168EKK6"/>
<gene>
    <name evidence="4" type="ORF">AAL_02448</name>
</gene>
<sequence length="648" mass="71894">MQRSLQRLDSALLSRAGSVHEDESALALKHEDGAFASSTPKHSSSVSGSSSSCLSDTSPFRHHVVRDAQGYERCVGPTSLLSLVHNIDDMSMPEPEGAGSNTAAARESIRELGYSASQTLITNINDGSTIKEPPILILEALIDPYFDSINPNLPIWTRDGFRRLLEASRADSSPSNNKPFAICANNMILLTLTARTLHSRARSSSSPSLDAITESIDVELVQSFISNASRAMVQVEQLVSPRLVNVQALLSLCFVAQLCLSEDIFSLTLTLAAHVAKSMGLYEPQALSSQNSRLRPEDIVERRNVLQCLYYLDKAVSWNIGSSPTISVEAMMATGHLNMPQDISSLMDAKFALTQIEDDAYTMLYSKNATMQEQGSTRTRSIQARLRAWRATCHLDEQDVGVASHFPPYWRLELEIAYHYARMRLLGPFVEETDARASIFEDFRASLRLLQQLWEVTAKHDHCPSFAWLVISFPPTATLHVISHLEDAQFVRSDLDLLSFLATSLENVSIFATKNSFVTRFASFVRILAQLAQDLVDGKKSSASPESGFINLFPLPAHVHNFEREGDGDQQHTYDGKTSLFPGAMQDSLHPREDLDSLMTMWENTTDSFNSFTRGNDLMGMHDFSTEGSKGMWDFNITGNQSHHGMET</sequence>
<evidence type="ECO:0000259" key="3">
    <source>
        <dbReference type="Pfam" id="PF04082"/>
    </source>
</evidence>
<evidence type="ECO:0000313" key="5">
    <source>
        <dbReference type="Proteomes" id="UP000078544"/>
    </source>
</evidence>